<dbReference type="GO" id="GO:0004065">
    <property type="term" value="F:arylsulfatase activity"/>
    <property type="evidence" value="ECO:0007669"/>
    <property type="project" value="TreeGrafter"/>
</dbReference>
<evidence type="ECO:0000313" key="4">
    <source>
        <dbReference type="EMBL" id="KKY20689.1"/>
    </source>
</evidence>
<proteinExistence type="inferred from homology"/>
<reference evidence="4 5" key="1">
    <citation type="submission" date="2015-05" db="EMBL/GenBank/DDBJ databases">
        <title>Distinctive expansion of gene families associated with plant cell wall degradation and secondary metabolism in the genomes of grapevine trunk pathogens.</title>
        <authorList>
            <person name="Lawrence D.P."/>
            <person name="Travadon R."/>
            <person name="Rolshausen P.E."/>
            <person name="Baumgartner K."/>
        </authorList>
    </citation>
    <scope>NUCLEOTIDE SEQUENCE [LARGE SCALE GENOMIC DNA]</scope>
    <source>
        <strain evidence="4">UCRPC4</strain>
    </source>
</reference>
<dbReference type="AlphaFoldDB" id="A0A0G2EDY3"/>
<dbReference type="InterPro" id="IPR050738">
    <property type="entry name" value="Sulfatase"/>
</dbReference>
<dbReference type="Gene3D" id="3.40.720.10">
    <property type="entry name" value="Alkaline Phosphatase, subunit A"/>
    <property type="match status" value="1"/>
</dbReference>
<sequence>MSDKKPRKKNILLLIADDLGKNLGCYGETSISTPNIDALASQGVLFTHAFTSTASCSNSRSVIYTGLHTHQSGQYGLAGKAHHFVIFDHVKTSPALFRELGYLTGLIGKIHVGPASSYPWEVNQESITRDVAWVADNAGAFFEKAKEQDRSFFLTVGYIDPHRDMTRSGFGNKDKFDSRIESVVYKPEDIIVPQYINNIDESRFEFSEYFQSISRLDQGIGLILRKLQDADLEDDTLLIFLSDNGPPFLNSKTTLYDAGVRLPFIVRHPEVRTGITNPNMVSYVDIFPTFLEWANATEYLPNGLPGQSILPILPRTDLIPDSEWKNHVYGSHTFHEVTNYWPTRFLRTRNYKYHRNVAWRLDFPFAADLYGSLTWEGIRNSQPKGKEHEVMVGPRKVKDYFFRPPEELYDLENDPQEIRNLAKDPSYRDVLLGLRKRLEDWQMDTADPWLYRDGVSVKFIKHHLDAGMKVPDRFDLDLDNLRSM</sequence>
<comment type="similarity">
    <text evidence="1">Belongs to the sulfatase family.</text>
</comment>
<dbReference type="Proteomes" id="UP000053317">
    <property type="component" value="Unassembled WGS sequence"/>
</dbReference>
<organism evidence="4 5">
    <name type="scientific">Phaeomoniella chlamydospora</name>
    <name type="common">Phaeoacremonium chlamydosporum</name>
    <dbReference type="NCBI Taxonomy" id="158046"/>
    <lineage>
        <taxon>Eukaryota</taxon>
        <taxon>Fungi</taxon>
        <taxon>Dikarya</taxon>
        <taxon>Ascomycota</taxon>
        <taxon>Pezizomycotina</taxon>
        <taxon>Eurotiomycetes</taxon>
        <taxon>Chaetothyriomycetidae</taxon>
        <taxon>Phaeomoniellales</taxon>
        <taxon>Phaeomoniellaceae</taxon>
        <taxon>Phaeomoniella</taxon>
    </lineage>
</organism>
<keyword evidence="2 4" id="KW-0378">Hydrolase</keyword>
<dbReference type="OrthoDB" id="103349at2759"/>
<evidence type="ECO:0000259" key="3">
    <source>
        <dbReference type="Pfam" id="PF00884"/>
    </source>
</evidence>
<accession>A0A0G2EDY3</accession>
<dbReference type="PANTHER" id="PTHR42693:SF53">
    <property type="entry name" value="ENDO-4-O-SULFATASE"/>
    <property type="match status" value="1"/>
</dbReference>
<dbReference type="Pfam" id="PF00884">
    <property type="entry name" value="Sulfatase"/>
    <property type="match status" value="1"/>
</dbReference>
<reference evidence="4 5" key="2">
    <citation type="submission" date="2015-05" db="EMBL/GenBank/DDBJ databases">
        <authorList>
            <person name="Morales-Cruz A."/>
            <person name="Amrine K.C."/>
            <person name="Cantu D."/>
        </authorList>
    </citation>
    <scope>NUCLEOTIDE SEQUENCE [LARGE SCALE GENOMIC DNA]</scope>
    <source>
        <strain evidence="4">UCRPC4</strain>
    </source>
</reference>
<dbReference type="CDD" id="cd16027">
    <property type="entry name" value="SGSH"/>
    <property type="match status" value="1"/>
</dbReference>
<protein>
    <submittedName>
        <fullName evidence="4">Putative n-sulfoglucosamine sulfohydrolase</fullName>
    </submittedName>
</protein>
<dbReference type="SUPFAM" id="SSF53649">
    <property type="entry name" value="Alkaline phosphatase-like"/>
    <property type="match status" value="1"/>
</dbReference>
<keyword evidence="5" id="KW-1185">Reference proteome</keyword>
<gene>
    <name evidence="4" type="ORF">UCRPC4_g04156</name>
</gene>
<dbReference type="EMBL" id="LCWF01000095">
    <property type="protein sequence ID" value="KKY20689.1"/>
    <property type="molecule type" value="Genomic_DNA"/>
</dbReference>
<dbReference type="InterPro" id="IPR017850">
    <property type="entry name" value="Alkaline_phosphatase_core_sf"/>
</dbReference>
<evidence type="ECO:0000256" key="2">
    <source>
        <dbReference type="ARBA" id="ARBA00022801"/>
    </source>
</evidence>
<evidence type="ECO:0000313" key="5">
    <source>
        <dbReference type="Proteomes" id="UP000053317"/>
    </source>
</evidence>
<feature type="domain" description="Sulfatase N-terminal" evidence="3">
    <location>
        <begin position="9"/>
        <end position="295"/>
    </location>
</feature>
<dbReference type="InterPro" id="IPR000917">
    <property type="entry name" value="Sulfatase_N"/>
</dbReference>
<name>A0A0G2EDY3_PHACM</name>
<evidence type="ECO:0000256" key="1">
    <source>
        <dbReference type="ARBA" id="ARBA00008779"/>
    </source>
</evidence>
<comment type="caution">
    <text evidence="4">The sequence shown here is derived from an EMBL/GenBank/DDBJ whole genome shotgun (WGS) entry which is preliminary data.</text>
</comment>
<dbReference type="PANTHER" id="PTHR42693">
    <property type="entry name" value="ARYLSULFATASE FAMILY MEMBER"/>
    <property type="match status" value="1"/>
</dbReference>